<feature type="domain" description="Fe2OG dioxygenase" evidence="7">
    <location>
        <begin position="134"/>
        <end position="234"/>
    </location>
</feature>
<evidence type="ECO:0000313" key="9">
    <source>
        <dbReference type="Proteomes" id="UP000000366"/>
    </source>
</evidence>
<dbReference type="GO" id="GO:0035515">
    <property type="term" value="F:oxidative RNA demethylase activity"/>
    <property type="evidence" value="ECO:0007669"/>
    <property type="project" value="TreeGrafter"/>
</dbReference>
<gene>
    <name evidence="8" type="ordered locus">Mpe_A3751</name>
</gene>
<dbReference type="NCBIfam" id="NF011930">
    <property type="entry name" value="PRK15401.1"/>
    <property type="match status" value="1"/>
</dbReference>
<feature type="binding site" evidence="5">
    <location>
        <position position="152"/>
    </location>
    <ligand>
        <name>Fe cation</name>
        <dbReference type="ChEBI" id="CHEBI:24875"/>
        <note>catalytic</note>
    </ligand>
</feature>
<keyword evidence="1 5" id="KW-0479">Metal-binding</keyword>
<evidence type="ECO:0000256" key="2">
    <source>
        <dbReference type="ARBA" id="ARBA00022964"/>
    </source>
</evidence>
<dbReference type="EMBL" id="CP000555">
    <property type="protein sequence ID" value="ABM96704.1"/>
    <property type="molecule type" value="Genomic_DNA"/>
</dbReference>
<dbReference type="InterPro" id="IPR037151">
    <property type="entry name" value="AlkB-like_sf"/>
</dbReference>
<accession>A2SMB5</accession>
<dbReference type="KEGG" id="mpt:Mpe_A3751"/>
<evidence type="ECO:0000256" key="3">
    <source>
        <dbReference type="ARBA" id="ARBA00023002"/>
    </source>
</evidence>
<protein>
    <submittedName>
        <fullName evidence="8">DNA-N1-methyladenine dioxygenase</fullName>
        <ecNumber evidence="8">1.14.11.-</ecNumber>
    </submittedName>
</protein>
<organism evidence="8 9">
    <name type="scientific">Methylibium petroleiphilum (strain ATCC BAA-1232 / LMG 22953 / PM1)</name>
    <dbReference type="NCBI Taxonomy" id="420662"/>
    <lineage>
        <taxon>Bacteria</taxon>
        <taxon>Pseudomonadati</taxon>
        <taxon>Pseudomonadota</taxon>
        <taxon>Betaproteobacteria</taxon>
        <taxon>Burkholderiales</taxon>
        <taxon>Sphaerotilaceae</taxon>
        <taxon>Methylibium</taxon>
    </lineage>
</organism>
<dbReference type="PANTHER" id="PTHR16557">
    <property type="entry name" value="ALKYLATED DNA REPAIR PROTEIN ALKB-RELATED"/>
    <property type="match status" value="1"/>
</dbReference>
<dbReference type="GO" id="GO:0035513">
    <property type="term" value="P:oxidative RNA demethylation"/>
    <property type="evidence" value="ECO:0007669"/>
    <property type="project" value="TreeGrafter"/>
</dbReference>
<name>A2SMB5_METPP</name>
<comment type="cofactor">
    <cofactor evidence="5">
        <name>Fe(2+)</name>
        <dbReference type="ChEBI" id="CHEBI:29033"/>
    </cofactor>
    <text evidence="5">Binds 1 Fe(2+) ion per subunit.</text>
</comment>
<dbReference type="Proteomes" id="UP000000366">
    <property type="component" value="Chromosome"/>
</dbReference>
<evidence type="ECO:0000313" key="8">
    <source>
        <dbReference type="EMBL" id="ABM96704.1"/>
    </source>
</evidence>
<evidence type="ECO:0000256" key="6">
    <source>
        <dbReference type="SAM" id="MobiDB-lite"/>
    </source>
</evidence>
<dbReference type="InterPro" id="IPR004574">
    <property type="entry name" value="Alkb"/>
</dbReference>
<evidence type="ECO:0000256" key="4">
    <source>
        <dbReference type="ARBA" id="ARBA00023004"/>
    </source>
</evidence>
<dbReference type="Gene3D" id="2.60.120.590">
    <property type="entry name" value="Alpha-ketoglutarate-dependent dioxygenase AlkB-like"/>
    <property type="match status" value="1"/>
</dbReference>
<keyword evidence="3 8" id="KW-0560">Oxidoreductase</keyword>
<reference evidence="8 9" key="1">
    <citation type="journal article" date="2007" name="J. Bacteriol.">
        <title>Whole-genome analysis of the methyl tert-butyl ether-degrading beta-proteobacterium Methylibium petroleiphilum PM1.</title>
        <authorList>
            <person name="Kane S.R."/>
            <person name="Chakicherla A.Y."/>
            <person name="Chain P.S.G."/>
            <person name="Schmidt R."/>
            <person name="Shin M.W."/>
            <person name="Legler T.C."/>
            <person name="Scow K.M."/>
            <person name="Larimer F.W."/>
            <person name="Lucas S.M."/>
            <person name="Richardson P.M."/>
            <person name="Hristova K.R."/>
        </authorList>
    </citation>
    <scope>NUCLEOTIDE SEQUENCE [LARGE SCALE GENOMIC DNA]</scope>
    <source>
        <strain evidence="9">ATCC BAA-1232 / LMG 22953 / PM1</strain>
    </source>
</reference>
<dbReference type="GO" id="GO:0005737">
    <property type="term" value="C:cytoplasm"/>
    <property type="evidence" value="ECO:0007669"/>
    <property type="project" value="TreeGrafter"/>
</dbReference>
<keyword evidence="2 8" id="KW-0223">Dioxygenase</keyword>
<dbReference type="InterPro" id="IPR005123">
    <property type="entry name" value="Oxoglu/Fe-dep_dioxygenase_dom"/>
</dbReference>
<feature type="region of interest" description="Disordered" evidence="6">
    <location>
        <begin position="1"/>
        <end position="20"/>
    </location>
</feature>
<dbReference type="PANTHER" id="PTHR16557:SF2">
    <property type="entry name" value="NUCLEIC ACID DIOXYGENASE ALKBH1"/>
    <property type="match status" value="1"/>
</dbReference>
<sequence>MRPETAMRSARATTPDLFDGAADAGGPAVAPWLEALGPGALVWRGGAAAEAAALLAEVQALVAQAPFRHPVTPGGFRMSVAMSNCGALGWVSDARGYRYDAVDPDSGRPWPTMPRRFGELAARAAAQAGYPGFAPDACLINRYEPGARLSLHQDRNERDFSAPIVSVSLGLPAVFLFGGGRRSDPTTRVPLVHGDVAVWGGPSRLRYHGVLALKDGEHAATGNCRINLTFRRAG</sequence>
<dbReference type="AlphaFoldDB" id="A2SMB5"/>
<keyword evidence="9" id="KW-1185">Reference proteome</keyword>
<dbReference type="STRING" id="420662.Mpe_A3751"/>
<dbReference type="GO" id="GO:0008198">
    <property type="term" value="F:ferrous iron binding"/>
    <property type="evidence" value="ECO:0007669"/>
    <property type="project" value="TreeGrafter"/>
</dbReference>
<feature type="binding site" evidence="5">
    <location>
        <position position="208"/>
    </location>
    <ligand>
        <name>Fe cation</name>
        <dbReference type="ChEBI" id="CHEBI:24875"/>
        <note>catalytic</note>
    </ligand>
</feature>
<proteinExistence type="predicted"/>
<evidence type="ECO:0000256" key="1">
    <source>
        <dbReference type="ARBA" id="ARBA00022723"/>
    </source>
</evidence>
<dbReference type="SUPFAM" id="SSF51197">
    <property type="entry name" value="Clavaminate synthase-like"/>
    <property type="match status" value="1"/>
</dbReference>
<dbReference type="GO" id="GO:0035516">
    <property type="term" value="F:broad specificity oxidative DNA demethylase activity"/>
    <property type="evidence" value="ECO:0007669"/>
    <property type="project" value="TreeGrafter"/>
</dbReference>
<evidence type="ECO:0000256" key="5">
    <source>
        <dbReference type="PIRSR" id="PIRSR604574-2"/>
    </source>
</evidence>
<dbReference type="InterPro" id="IPR027450">
    <property type="entry name" value="AlkB-like"/>
</dbReference>
<dbReference type="eggNOG" id="COG3145">
    <property type="taxonomic scope" value="Bacteria"/>
</dbReference>
<dbReference type="HOGENOM" id="CLU_039677_1_1_4"/>
<dbReference type="PROSITE" id="PS51471">
    <property type="entry name" value="FE2OG_OXY"/>
    <property type="match status" value="1"/>
</dbReference>
<keyword evidence="4 5" id="KW-0408">Iron</keyword>
<evidence type="ECO:0000259" key="7">
    <source>
        <dbReference type="PROSITE" id="PS51471"/>
    </source>
</evidence>
<feature type="binding site" evidence="5">
    <location>
        <position position="154"/>
    </location>
    <ligand>
        <name>Fe cation</name>
        <dbReference type="ChEBI" id="CHEBI:24875"/>
        <note>catalytic</note>
    </ligand>
</feature>
<dbReference type="Pfam" id="PF13532">
    <property type="entry name" value="2OG-FeII_Oxy_2"/>
    <property type="match status" value="1"/>
</dbReference>
<dbReference type="EC" id="1.14.11.-" evidence="8"/>